<dbReference type="Proteomes" id="UP000075880">
    <property type="component" value="Unassembled WGS sequence"/>
</dbReference>
<dbReference type="EnsemblMetazoa" id="ENSAATROPT002436">
    <property type="protein sequence ID" value="ENSAATROPP002336"/>
    <property type="gene ID" value="ENSAATROPG001916"/>
</dbReference>
<protein>
    <submittedName>
        <fullName evidence="2">Uncharacterized protein</fullName>
    </submittedName>
</protein>
<evidence type="ECO:0000313" key="3">
    <source>
        <dbReference type="Proteomes" id="UP000075880"/>
    </source>
</evidence>
<proteinExistence type="predicted"/>
<evidence type="ECO:0000256" key="1">
    <source>
        <dbReference type="SAM" id="MobiDB-lite"/>
    </source>
</evidence>
<accession>A0AAG5CU31</accession>
<organism evidence="2 3">
    <name type="scientific">Anopheles atroparvus</name>
    <name type="common">European mosquito</name>
    <dbReference type="NCBI Taxonomy" id="41427"/>
    <lineage>
        <taxon>Eukaryota</taxon>
        <taxon>Metazoa</taxon>
        <taxon>Ecdysozoa</taxon>
        <taxon>Arthropoda</taxon>
        <taxon>Hexapoda</taxon>
        <taxon>Insecta</taxon>
        <taxon>Pterygota</taxon>
        <taxon>Neoptera</taxon>
        <taxon>Endopterygota</taxon>
        <taxon>Diptera</taxon>
        <taxon>Nematocera</taxon>
        <taxon>Culicoidea</taxon>
        <taxon>Culicidae</taxon>
        <taxon>Anophelinae</taxon>
        <taxon>Anopheles</taxon>
    </lineage>
</organism>
<dbReference type="AlphaFoldDB" id="A0AAG5CU31"/>
<name>A0AAG5CU31_ANOAO</name>
<reference evidence="2" key="1">
    <citation type="submission" date="2024-04" db="UniProtKB">
        <authorList>
            <consortium name="EnsemblMetazoa"/>
        </authorList>
    </citation>
    <scope>IDENTIFICATION</scope>
    <source>
        <strain evidence="2">EBRO</strain>
    </source>
</reference>
<feature type="region of interest" description="Disordered" evidence="1">
    <location>
        <begin position="64"/>
        <end position="88"/>
    </location>
</feature>
<sequence>MIPCALDDPEQTRGRASPRPLMATVMYERLRRMSVERGLNLSPEDILISAYLGHNLIYKPQATGGEAGRGEKCLEGVGKTSPMAPGNL</sequence>
<evidence type="ECO:0000313" key="2">
    <source>
        <dbReference type="EnsemblMetazoa" id="ENSAATROPP002336"/>
    </source>
</evidence>
<keyword evidence="3" id="KW-1185">Reference proteome</keyword>